<protein>
    <recommendedName>
        <fullName evidence="3">DUF2020 domain-containing protein</fullName>
    </recommendedName>
</protein>
<feature type="compositionally biased region" description="Low complexity" evidence="1">
    <location>
        <begin position="32"/>
        <end position="46"/>
    </location>
</feature>
<evidence type="ECO:0000313" key="5">
    <source>
        <dbReference type="Proteomes" id="UP000199651"/>
    </source>
</evidence>
<dbReference type="PROSITE" id="PS51257">
    <property type="entry name" value="PROKAR_LIPOPROTEIN"/>
    <property type="match status" value="1"/>
</dbReference>
<dbReference type="EMBL" id="FNJB01000019">
    <property type="protein sequence ID" value="SDP88029.1"/>
    <property type="molecule type" value="Genomic_DNA"/>
</dbReference>
<keyword evidence="2" id="KW-0732">Signal</keyword>
<dbReference type="AlphaFoldDB" id="A0A1H0WB75"/>
<dbReference type="RefSeq" id="WP_091383704.1">
    <property type="nucleotide sequence ID" value="NZ_FNDV01000015.1"/>
</dbReference>
<dbReference type="Gene3D" id="3.40.1000.10">
    <property type="entry name" value="Mog1/PsbP, alpha/beta/alpha sandwich"/>
    <property type="match status" value="1"/>
</dbReference>
<feature type="domain" description="DUF2020" evidence="3">
    <location>
        <begin position="50"/>
        <end position="180"/>
    </location>
</feature>
<accession>A0A1H0WB75</accession>
<name>A0A1H0WB75_9PSEU</name>
<evidence type="ECO:0000256" key="1">
    <source>
        <dbReference type="SAM" id="MobiDB-lite"/>
    </source>
</evidence>
<feature type="signal peptide" evidence="2">
    <location>
        <begin position="1"/>
        <end position="19"/>
    </location>
</feature>
<organism evidence="4 5">
    <name type="scientific">Actinokineospora alba</name>
    <dbReference type="NCBI Taxonomy" id="504798"/>
    <lineage>
        <taxon>Bacteria</taxon>
        <taxon>Bacillati</taxon>
        <taxon>Actinomycetota</taxon>
        <taxon>Actinomycetes</taxon>
        <taxon>Pseudonocardiales</taxon>
        <taxon>Pseudonocardiaceae</taxon>
        <taxon>Actinokineospora</taxon>
    </lineage>
</organism>
<dbReference type="Pfam" id="PF09449">
    <property type="entry name" value="DUF2020"/>
    <property type="match status" value="1"/>
</dbReference>
<dbReference type="Proteomes" id="UP000199651">
    <property type="component" value="Unassembled WGS sequence"/>
</dbReference>
<dbReference type="OrthoDB" id="4774058at2"/>
<reference evidence="5" key="1">
    <citation type="submission" date="2016-10" db="EMBL/GenBank/DDBJ databases">
        <authorList>
            <person name="Varghese N."/>
            <person name="Submissions S."/>
        </authorList>
    </citation>
    <scope>NUCLEOTIDE SEQUENCE [LARGE SCALE GENOMIC DNA]</scope>
    <source>
        <strain evidence="5">IBRC-M 10655</strain>
    </source>
</reference>
<gene>
    <name evidence="4" type="ORF">SAMN05192558_11985</name>
</gene>
<evidence type="ECO:0000256" key="2">
    <source>
        <dbReference type="SAM" id="SignalP"/>
    </source>
</evidence>
<evidence type="ECO:0000259" key="3">
    <source>
        <dbReference type="Pfam" id="PF09449"/>
    </source>
</evidence>
<feature type="chain" id="PRO_5038507478" description="DUF2020 domain-containing protein" evidence="2">
    <location>
        <begin position="20"/>
        <end position="180"/>
    </location>
</feature>
<dbReference type="SUPFAM" id="SSF55724">
    <property type="entry name" value="Mog1p/PsbP-like"/>
    <property type="match status" value="1"/>
</dbReference>
<evidence type="ECO:0000313" key="4">
    <source>
        <dbReference type="EMBL" id="SDP88029.1"/>
    </source>
</evidence>
<dbReference type="InterPro" id="IPR016123">
    <property type="entry name" value="Mog1/PsbP_a/b/a-sand"/>
</dbReference>
<proteinExistence type="predicted"/>
<dbReference type="InterPro" id="IPR018567">
    <property type="entry name" value="DUF2020"/>
</dbReference>
<keyword evidence="5" id="KW-1185">Reference proteome</keyword>
<sequence>MRRVVIFAASLFALSACTAEPVPSTAPDQTVEPPASTAAAPTSAQAPPAPEPVADGPCPYLESAAVADANGQRVTKVRISADKPHPACFFYRPDGTVQLTVRIYVGEAAVATAIVDEAAPRATSDPARSPQGWKGGSLSGDKGAVYAVAKDKVAVVVTSNQAQTIKARRIVEAVVTELGL</sequence>
<feature type="region of interest" description="Disordered" evidence="1">
    <location>
        <begin position="22"/>
        <end position="57"/>
    </location>
</feature>